<comment type="similarity">
    <text evidence="1">Belongs to the MYG1 family.</text>
</comment>
<accession>A0ABS3KPM4</accession>
<dbReference type="PANTHER" id="PTHR11215">
    <property type="entry name" value="METAL DEPENDENT HYDROLASE - RELATED"/>
    <property type="match status" value="1"/>
</dbReference>
<name>A0ABS3KPM4_9PROT</name>
<reference evidence="2 3" key="1">
    <citation type="submission" date="2020-09" db="EMBL/GenBank/DDBJ databases">
        <title>Roseomonas.</title>
        <authorList>
            <person name="Zhu W."/>
        </authorList>
    </citation>
    <scope>NUCLEOTIDE SEQUENCE [LARGE SCALE GENOMIC DNA]</scope>
    <source>
        <strain evidence="2 3">573</strain>
    </source>
</reference>
<dbReference type="InterPro" id="IPR003226">
    <property type="entry name" value="MYG1_exonuclease"/>
</dbReference>
<keyword evidence="3" id="KW-1185">Reference proteome</keyword>
<evidence type="ECO:0000313" key="3">
    <source>
        <dbReference type="Proteomes" id="UP001518989"/>
    </source>
</evidence>
<sequence length="314" mass="33451">MPDAMPLLVTHSGSFHCDEAFAYVVLRLALGLGQAGEDHRLARTRDAALIAQGDHVWDVGLVYDVAASRFDHHQRGAPSREDGTPFSAAGLVWQTHGETAVRALLAPADAGFAPAIAADIDRVVIRRIDEVDNGVAGAREPLDLASLVGDCNLSWDAPAEGRQEAEDAAFLQAVTLLDGVLRRRVAAMRARLAADAMVVAAHKASPDPRVLELERGMPWKNVVFSHSLPVLFAVYPVPNGNWMVDAMPPEPGSFAQRLPLPQSWAGLQDTALAEESGVADAVFTHLRRFVGAARSRAGAVAMARKAMAIGGLVV</sequence>
<dbReference type="Pfam" id="PF03690">
    <property type="entry name" value="MYG1_exonuc"/>
    <property type="match status" value="1"/>
</dbReference>
<dbReference type="Proteomes" id="UP001518989">
    <property type="component" value="Unassembled WGS sequence"/>
</dbReference>
<dbReference type="PANTHER" id="PTHR11215:SF1">
    <property type="entry name" value="MYG1 EXONUCLEASE"/>
    <property type="match status" value="1"/>
</dbReference>
<evidence type="ECO:0000256" key="1">
    <source>
        <dbReference type="ARBA" id="ARBA00010105"/>
    </source>
</evidence>
<evidence type="ECO:0000313" key="2">
    <source>
        <dbReference type="EMBL" id="MBO1079424.1"/>
    </source>
</evidence>
<dbReference type="EMBL" id="JACTNG010000004">
    <property type="protein sequence ID" value="MBO1079424.1"/>
    <property type="molecule type" value="Genomic_DNA"/>
</dbReference>
<dbReference type="RefSeq" id="WP_207417001.1">
    <property type="nucleotide sequence ID" value="NZ_CP061177.1"/>
</dbReference>
<organism evidence="2 3">
    <name type="scientific">Roseomonas haemaphysalidis</name>
    <dbReference type="NCBI Taxonomy" id="2768162"/>
    <lineage>
        <taxon>Bacteria</taxon>
        <taxon>Pseudomonadati</taxon>
        <taxon>Pseudomonadota</taxon>
        <taxon>Alphaproteobacteria</taxon>
        <taxon>Acetobacterales</taxon>
        <taxon>Roseomonadaceae</taxon>
        <taxon>Roseomonas</taxon>
    </lineage>
</organism>
<protein>
    <submittedName>
        <fullName evidence="2">MYG1 family protein</fullName>
    </submittedName>
</protein>
<gene>
    <name evidence="2" type="ORF">IAI61_10300</name>
</gene>
<comment type="caution">
    <text evidence="2">The sequence shown here is derived from an EMBL/GenBank/DDBJ whole genome shotgun (WGS) entry which is preliminary data.</text>
</comment>
<proteinExistence type="inferred from homology"/>